<dbReference type="FunFam" id="1.20.1280.290:FF:000010">
    <property type="entry name" value="Sugar transporter SWEET"/>
    <property type="match status" value="1"/>
</dbReference>
<comment type="similarity">
    <text evidence="3">Belongs to the SWEET sugar transporter family.</text>
</comment>
<keyword evidence="7" id="KW-0762">Sugar transport</keyword>
<keyword evidence="6" id="KW-1003">Cell membrane</keyword>
<accession>A0A9Q0LWW8</accession>
<reference evidence="16" key="1">
    <citation type="submission" date="2022-12" db="EMBL/GenBank/DDBJ databases">
        <title>Genome assemblies of Blomia tropicalis.</title>
        <authorList>
            <person name="Cui Y."/>
        </authorList>
    </citation>
    <scope>NUCLEOTIDE SEQUENCE</scope>
    <source>
        <tissue evidence="16">Adult mites</tissue>
    </source>
</reference>
<dbReference type="FunFam" id="1.20.1280.290:FF:000004">
    <property type="entry name" value="Sugar transporter SWEET"/>
    <property type="match status" value="1"/>
</dbReference>
<feature type="transmembrane region" description="Helical" evidence="15">
    <location>
        <begin position="6"/>
        <end position="26"/>
    </location>
</feature>
<evidence type="ECO:0000256" key="10">
    <source>
        <dbReference type="ARBA" id="ARBA00022989"/>
    </source>
</evidence>
<evidence type="ECO:0000256" key="6">
    <source>
        <dbReference type="ARBA" id="ARBA00022475"/>
    </source>
</evidence>
<dbReference type="OMA" id="CSLWLRY"/>
<keyword evidence="10 15" id="KW-1133">Transmembrane helix</keyword>
<evidence type="ECO:0000256" key="14">
    <source>
        <dbReference type="ARBA" id="ARBA00081910"/>
    </source>
</evidence>
<evidence type="ECO:0000313" key="16">
    <source>
        <dbReference type="EMBL" id="KAJ6216018.1"/>
    </source>
</evidence>
<evidence type="ECO:0000256" key="9">
    <source>
        <dbReference type="ARBA" id="ARBA00022737"/>
    </source>
</evidence>
<comment type="function">
    <text evidence="13">Mediates both low-affinity uptake and efflux of sugar across the membrane.</text>
</comment>
<dbReference type="PANTHER" id="PTHR10791:SF112">
    <property type="entry name" value="SUGAR TRANSPORTER SWEET1"/>
    <property type="match status" value="1"/>
</dbReference>
<dbReference type="GO" id="GO:0005886">
    <property type="term" value="C:plasma membrane"/>
    <property type="evidence" value="ECO:0007669"/>
    <property type="project" value="UniProtKB-SubCell"/>
</dbReference>
<feature type="transmembrane region" description="Helical" evidence="15">
    <location>
        <begin position="66"/>
        <end position="85"/>
    </location>
</feature>
<name>A0A9Q0LWW8_BLOTA</name>
<dbReference type="Pfam" id="PF03083">
    <property type="entry name" value="MtN3_slv"/>
    <property type="match status" value="2"/>
</dbReference>
<evidence type="ECO:0000256" key="2">
    <source>
        <dbReference type="ARBA" id="ARBA00004653"/>
    </source>
</evidence>
<sequence length="216" mass="24382">MELIDVIGILATFVTIGSFLTGILICRNIYRRRSSDEFDSFPFVAGVLSTYIWTRYGFILNDHTMIFINSIGFVLQLSYLSWYFIYTPSKSRLKGRIWTLVAIITMVNFYMFFSSDSSDVIGTMASIASLIFCASPLASVTTVLRTKSTKTLPFPMIFASFIVSSLWFTYGYLIDNIFVQVPNAISTGIGLIQLSLFVFYPSNGGADMKKFKNKDF</sequence>
<dbReference type="PANTHER" id="PTHR10791">
    <property type="entry name" value="RAG1-ACTIVATING PROTEIN 1"/>
    <property type="match status" value="1"/>
</dbReference>
<dbReference type="GO" id="GO:0000139">
    <property type="term" value="C:Golgi membrane"/>
    <property type="evidence" value="ECO:0007669"/>
    <property type="project" value="UniProtKB-SubCell"/>
</dbReference>
<evidence type="ECO:0000313" key="17">
    <source>
        <dbReference type="Proteomes" id="UP001142055"/>
    </source>
</evidence>
<dbReference type="Proteomes" id="UP001142055">
    <property type="component" value="Chromosome 4"/>
</dbReference>
<evidence type="ECO:0000256" key="13">
    <source>
        <dbReference type="ARBA" id="ARBA00055578"/>
    </source>
</evidence>
<gene>
    <name evidence="16" type="ORF">RDWZM_010518</name>
</gene>
<organism evidence="16 17">
    <name type="scientific">Blomia tropicalis</name>
    <name type="common">Mite</name>
    <dbReference type="NCBI Taxonomy" id="40697"/>
    <lineage>
        <taxon>Eukaryota</taxon>
        <taxon>Metazoa</taxon>
        <taxon>Ecdysozoa</taxon>
        <taxon>Arthropoda</taxon>
        <taxon>Chelicerata</taxon>
        <taxon>Arachnida</taxon>
        <taxon>Acari</taxon>
        <taxon>Acariformes</taxon>
        <taxon>Sarcoptiformes</taxon>
        <taxon>Astigmata</taxon>
        <taxon>Glycyphagoidea</taxon>
        <taxon>Echimyopodidae</taxon>
        <taxon>Blomia</taxon>
    </lineage>
</organism>
<feature type="transmembrane region" description="Helical" evidence="15">
    <location>
        <begin position="156"/>
        <end position="174"/>
    </location>
</feature>
<protein>
    <recommendedName>
        <fullName evidence="4">Sugar transporter SWEET1</fullName>
    </recommendedName>
    <alternativeName>
        <fullName evidence="14">Protein saliva</fullName>
    </alternativeName>
</protein>
<keyword evidence="11" id="KW-0333">Golgi apparatus</keyword>
<evidence type="ECO:0000256" key="15">
    <source>
        <dbReference type="SAM" id="Phobius"/>
    </source>
</evidence>
<dbReference type="EMBL" id="JAPWDV010000004">
    <property type="protein sequence ID" value="KAJ6216018.1"/>
    <property type="molecule type" value="Genomic_DNA"/>
</dbReference>
<feature type="transmembrane region" description="Helical" evidence="15">
    <location>
        <begin position="38"/>
        <end position="54"/>
    </location>
</feature>
<dbReference type="AlphaFoldDB" id="A0A9Q0LWW8"/>
<evidence type="ECO:0000256" key="8">
    <source>
        <dbReference type="ARBA" id="ARBA00022692"/>
    </source>
</evidence>
<evidence type="ECO:0000256" key="11">
    <source>
        <dbReference type="ARBA" id="ARBA00023034"/>
    </source>
</evidence>
<feature type="transmembrane region" description="Helical" evidence="15">
    <location>
        <begin position="180"/>
        <end position="200"/>
    </location>
</feature>
<evidence type="ECO:0000256" key="3">
    <source>
        <dbReference type="ARBA" id="ARBA00007809"/>
    </source>
</evidence>
<keyword evidence="8 15" id="KW-0812">Transmembrane</keyword>
<evidence type="ECO:0000256" key="4">
    <source>
        <dbReference type="ARBA" id="ARBA00021741"/>
    </source>
</evidence>
<evidence type="ECO:0000256" key="7">
    <source>
        <dbReference type="ARBA" id="ARBA00022597"/>
    </source>
</evidence>
<evidence type="ECO:0000256" key="1">
    <source>
        <dbReference type="ARBA" id="ARBA00004651"/>
    </source>
</evidence>
<dbReference type="InterPro" id="IPR047664">
    <property type="entry name" value="SWEET"/>
</dbReference>
<keyword evidence="9" id="KW-0677">Repeat</keyword>
<keyword evidence="5" id="KW-0813">Transport</keyword>
<comment type="subcellular location">
    <subcellularLocation>
        <location evidence="1">Cell membrane</location>
        <topology evidence="1">Multi-pass membrane protein</topology>
    </subcellularLocation>
    <subcellularLocation>
        <location evidence="2">Golgi apparatus membrane</location>
        <topology evidence="2">Multi-pass membrane protein</topology>
    </subcellularLocation>
</comment>
<evidence type="ECO:0000256" key="5">
    <source>
        <dbReference type="ARBA" id="ARBA00022448"/>
    </source>
</evidence>
<dbReference type="GO" id="GO:0051119">
    <property type="term" value="F:sugar transmembrane transporter activity"/>
    <property type="evidence" value="ECO:0007669"/>
    <property type="project" value="InterPro"/>
</dbReference>
<feature type="transmembrane region" description="Helical" evidence="15">
    <location>
        <begin position="120"/>
        <end position="144"/>
    </location>
</feature>
<dbReference type="InterPro" id="IPR004316">
    <property type="entry name" value="SWEET_rpt"/>
</dbReference>
<feature type="transmembrane region" description="Helical" evidence="15">
    <location>
        <begin position="97"/>
        <end position="114"/>
    </location>
</feature>
<comment type="caution">
    <text evidence="16">The sequence shown here is derived from an EMBL/GenBank/DDBJ whole genome shotgun (WGS) entry which is preliminary data.</text>
</comment>
<keyword evidence="12 15" id="KW-0472">Membrane</keyword>
<proteinExistence type="inferred from homology"/>
<dbReference type="Gene3D" id="1.20.1280.290">
    <property type="match status" value="2"/>
</dbReference>
<keyword evidence="17" id="KW-1185">Reference proteome</keyword>
<evidence type="ECO:0000256" key="12">
    <source>
        <dbReference type="ARBA" id="ARBA00023136"/>
    </source>
</evidence>